<sequence length="771" mass="87018">MAREQVDLAHARELTSLERDRLKQLLERLPVGVVVEQEKGIAFVNSAFLRMVDLDETGFKNQAIRDLVAPEHREKLLDPGCRSSHGAQGVELELLRANGSRLWVGCRVHHVVWAEKPATVWVFADISERKAAEAQREAIFQLFSQGPVVLFRWRPAPERSVSFVTDNVRAWGFEPEQLMAYPRSFHELVHPEDRERVQEEARRFFSQGANSWSHEYRIVCLDGKIRWVLDRTVVLRDGQGRVIGFDGYLLDISELHETRRILEEERLRYAAALEATGEVVYDWNVRTGEITWSRAVLKSFGLTPEEMGGIVEWTERIHPEDRERVTRVLAESLASGAPFEAEYRFARANGSYAHVFDRGIVEKDQAGKAVRMVGAMADLTGLKKMEEQLRLSQRLEALGQLAGGVAHDFNNLLTAMMGTVDLMERKLPANDPLLQDLESLRQSAQRAATLTRQLLAFARRQVIELQPLDLNKHLEASLQMFRRLLPETVRLDFIPARQLGTIMADPGQLDQILVNLLVNARDAMPNGGTVTIETENVLINGEYVRQHPWAKQGRYVLLTVSDTGVGMDEATRQRIFEPFFTTKEPGKGTGLGLSTVYGIVKQHDGMIHVYSEPGRGTSFKIYFPVVERRAVEVGPKVEGPVVGGSERILLVEDEEVVRQVLAESLAALGYEVLTAADGEEALQLLEERSFAVDLVVSDVVMPRMGGWELYQKVQEKAPHVCFLFSTGYSENAVHVDFKKKEGVFLITKPYGLDSLARKVREILDQKKEGKI</sequence>
<dbReference type="PROSITE" id="PS50110">
    <property type="entry name" value="RESPONSE_REGULATORY"/>
    <property type="match status" value="1"/>
</dbReference>
<dbReference type="InterPro" id="IPR000014">
    <property type="entry name" value="PAS"/>
</dbReference>
<dbReference type="InterPro" id="IPR004358">
    <property type="entry name" value="Sig_transdc_His_kin-like_C"/>
</dbReference>
<reference evidence="11 12" key="1">
    <citation type="submission" date="2014-04" db="EMBL/GenBank/DDBJ databases">
        <title>The Genome Sequence of Thermoanaerobaculum aquaticum MP-01, The First Cultivated Group 23 Acidobacterium.</title>
        <authorList>
            <person name="Stamps B.W."/>
            <person name="Losey N.A."/>
            <person name="Lawson P.A."/>
            <person name="Stevenson B.S."/>
        </authorList>
    </citation>
    <scope>NUCLEOTIDE SEQUENCE [LARGE SCALE GENOMIC DNA]</scope>
    <source>
        <strain evidence="11 12">MP-01</strain>
    </source>
</reference>
<evidence type="ECO:0000256" key="1">
    <source>
        <dbReference type="ARBA" id="ARBA00000085"/>
    </source>
</evidence>
<feature type="domain" description="Histidine kinase" evidence="7">
    <location>
        <begin position="404"/>
        <end position="627"/>
    </location>
</feature>
<dbReference type="Gene3D" id="3.30.450.20">
    <property type="entry name" value="PAS domain"/>
    <property type="match status" value="3"/>
</dbReference>
<dbReference type="SMART" id="SM00387">
    <property type="entry name" value="HATPase_c"/>
    <property type="match status" value="1"/>
</dbReference>
<dbReference type="SMART" id="SM00091">
    <property type="entry name" value="PAS"/>
    <property type="match status" value="3"/>
</dbReference>
<dbReference type="InterPro" id="IPR036890">
    <property type="entry name" value="HATPase_C_sf"/>
</dbReference>
<dbReference type="InterPro" id="IPR000700">
    <property type="entry name" value="PAS-assoc_C"/>
</dbReference>
<dbReference type="Pfam" id="PF02518">
    <property type="entry name" value="HATPase_c"/>
    <property type="match status" value="1"/>
</dbReference>
<evidence type="ECO:0000256" key="4">
    <source>
        <dbReference type="ARBA" id="ARBA00022679"/>
    </source>
</evidence>
<dbReference type="InterPro" id="IPR001789">
    <property type="entry name" value="Sig_transdc_resp-reg_receiver"/>
</dbReference>
<dbReference type="NCBIfam" id="TIGR00229">
    <property type="entry name" value="sensory_box"/>
    <property type="match status" value="3"/>
</dbReference>
<dbReference type="PRINTS" id="PR00344">
    <property type="entry name" value="BCTRLSENSOR"/>
</dbReference>
<dbReference type="SUPFAM" id="SSF55874">
    <property type="entry name" value="ATPase domain of HSP90 chaperone/DNA topoisomerase II/histidine kinase"/>
    <property type="match status" value="1"/>
</dbReference>
<feature type="domain" description="PAC" evidence="10">
    <location>
        <begin position="212"/>
        <end position="264"/>
    </location>
</feature>
<dbReference type="Proteomes" id="UP000027284">
    <property type="component" value="Unassembled WGS sequence"/>
</dbReference>
<evidence type="ECO:0000259" key="10">
    <source>
        <dbReference type="PROSITE" id="PS50113"/>
    </source>
</evidence>
<dbReference type="SUPFAM" id="SSF55785">
    <property type="entry name" value="PYP-like sensor domain (PAS domain)"/>
    <property type="match status" value="3"/>
</dbReference>
<organism evidence="11 12">
    <name type="scientific">Thermoanaerobaculum aquaticum</name>
    <dbReference type="NCBI Taxonomy" id="1312852"/>
    <lineage>
        <taxon>Bacteria</taxon>
        <taxon>Pseudomonadati</taxon>
        <taxon>Acidobacteriota</taxon>
        <taxon>Thermoanaerobaculia</taxon>
        <taxon>Thermoanaerobaculales</taxon>
        <taxon>Thermoanaerobaculaceae</taxon>
        <taxon>Thermoanaerobaculum</taxon>
    </lineage>
</organism>
<dbReference type="InterPro" id="IPR036097">
    <property type="entry name" value="HisK_dim/P_sf"/>
</dbReference>
<feature type="domain" description="PAS" evidence="9">
    <location>
        <begin position="172"/>
        <end position="208"/>
    </location>
</feature>
<evidence type="ECO:0000256" key="5">
    <source>
        <dbReference type="ARBA" id="ARBA00022777"/>
    </source>
</evidence>
<dbReference type="SMART" id="SM00448">
    <property type="entry name" value="REC"/>
    <property type="match status" value="1"/>
</dbReference>
<comment type="catalytic activity">
    <reaction evidence="1">
        <text>ATP + protein L-histidine = ADP + protein N-phospho-L-histidine.</text>
        <dbReference type="EC" id="2.7.13.3"/>
    </reaction>
</comment>
<dbReference type="RefSeq" id="WP_053334895.1">
    <property type="nucleotide sequence ID" value="NZ_JMFG01000010.1"/>
</dbReference>
<dbReference type="Gene3D" id="3.40.50.2300">
    <property type="match status" value="1"/>
</dbReference>
<evidence type="ECO:0000256" key="3">
    <source>
        <dbReference type="ARBA" id="ARBA00022553"/>
    </source>
</evidence>
<feature type="domain" description="PAC" evidence="10">
    <location>
        <begin position="339"/>
        <end position="391"/>
    </location>
</feature>
<evidence type="ECO:0000313" key="12">
    <source>
        <dbReference type="Proteomes" id="UP000027284"/>
    </source>
</evidence>
<dbReference type="CDD" id="cd00156">
    <property type="entry name" value="REC"/>
    <property type="match status" value="1"/>
</dbReference>
<dbReference type="SUPFAM" id="SSF47384">
    <property type="entry name" value="Homodimeric domain of signal transducing histidine kinase"/>
    <property type="match status" value="1"/>
</dbReference>
<keyword evidence="5" id="KW-0418">Kinase</keyword>
<dbReference type="Gene3D" id="3.30.565.10">
    <property type="entry name" value="Histidine kinase-like ATPase, C-terminal domain"/>
    <property type="match status" value="1"/>
</dbReference>
<evidence type="ECO:0000259" key="7">
    <source>
        <dbReference type="PROSITE" id="PS50109"/>
    </source>
</evidence>
<dbReference type="InterPro" id="IPR013655">
    <property type="entry name" value="PAS_fold_3"/>
</dbReference>
<dbReference type="EC" id="2.7.13.3" evidence="2"/>
<dbReference type="InterPro" id="IPR011006">
    <property type="entry name" value="CheY-like_superfamily"/>
</dbReference>
<evidence type="ECO:0000256" key="2">
    <source>
        <dbReference type="ARBA" id="ARBA00012438"/>
    </source>
</evidence>
<keyword evidence="3 6" id="KW-0597">Phosphoprotein</keyword>
<dbReference type="PROSITE" id="PS50113">
    <property type="entry name" value="PAC"/>
    <property type="match status" value="2"/>
</dbReference>
<feature type="domain" description="PAS" evidence="9">
    <location>
        <begin position="265"/>
        <end position="336"/>
    </location>
</feature>
<keyword evidence="12" id="KW-1185">Reference proteome</keyword>
<dbReference type="AlphaFoldDB" id="A0A062XXS7"/>
<keyword evidence="4" id="KW-0808">Transferase</keyword>
<comment type="caution">
    <text evidence="11">The sequence shown here is derived from an EMBL/GenBank/DDBJ whole genome shotgun (WGS) entry which is preliminary data.</text>
</comment>
<dbReference type="Pfam" id="PF00072">
    <property type="entry name" value="Response_reg"/>
    <property type="match status" value="1"/>
</dbReference>
<proteinExistence type="predicted"/>
<evidence type="ECO:0000256" key="6">
    <source>
        <dbReference type="PROSITE-ProRule" id="PRU00169"/>
    </source>
</evidence>
<dbReference type="Pfam" id="PF08447">
    <property type="entry name" value="PAS_3"/>
    <property type="match status" value="2"/>
</dbReference>
<dbReference type="PANTHER" id="PTHR43304">
    <property type="entry name" value="PHYTOCHROME-LIKE PROTEIN CPH1"/>
    <property type="match status" value="1"/>
</dbReference>
<dbReference type="PROSITE" id="PS50109">
    <property type="entry name" value="HIS_KIN"/>
    <property type="match status" value="1"/>
</dbReference>
<dbReference type="CDD" id="cd00130">
    <property type="entry name" value="PAS"/>
    <property type="match status" value="3"/>
</dbReference>
<dbReference type="CDD" id="cd00082">
    <property type="entry name" value="HisKA"/>
    <property type="match status" value="1"/>
</dbReference>
<feature type="modified residue" description="4-aspartylphosphate" evidence="6">
    <location>
        <position position="698"/>
    </location>
</feature>
<dbReference type="SUPFAM" id="SSF52172">
    <property type="entry name" value="CheY-like"/>
    <property type="match status" value="1"/>
</dbReference>
<dbReference type="PANTHER" id="PTHR43304:SF1">
    <property type="entry name" value="PAC DOMAIN-CONTAINING PROTEIN"/>
    <property type="match status" value="1"/>
</dbReference>
<protein>
    <recommendedName>
        <fullName evidence="2">histidine kinase</fullName>
        <ecNumber evidence="2">2.7.13.3</ecNumber>
    </recommendedName>
</protein>
<dbReference type="Pfam" id="PF00512">
    <property type="entry name" value="HisKA"/>
    <property type="match status" value="1"/>
</dbReference>
<dbReference type="InterPro" id="IPR005467">
    <property type="entry name" value="His_kinase_dom"/>
</dbReference>
<dbReference type="InterPro" id="IPR035965">
    <property type="entry name" value="PAS-like_dom_sf"/>
</dbReference>
<dbReference type="InterPro" id="IPR052162">
    <property type="entry name" value="Sensor_kinase/Photoreceptor"/>
</dbReference>
<dbReference type="InterPro" id="IPR003594">
    <property type="entry name" value="HATPase_dom"/>
</dbReference>
<name>A0A062XXS7_9BACT</name>
<evidence type="ECO:0000259" key="8">
    <source>
        <dbReference type="PROSITE" id="PS50110"/>
    </source>
</evidence>
<dbReference type="EMBL" id="JMFG01000010">
    <property type="protein sequence ID" value="KDA54244.1"/>
    <property type="molecule type" value="Genomic_DNA"/>
</dbReference>
<dbReference type="SMART" id="SM00388">
    <property type="entry name" value="HisKA"/>
    <property type="match status" value="1"/>
</dbReference>
<dbReference type="Gene3D" id="1.10.287.130">
    <property type="match status" value="1"/>
</dbReference>
<dbReference type="PROSITE" id="PS50112">
    <property type="entry name" value="PAS"/>
    <property type="match status" value="2"/>
</dbReference>
<gene>
    <name evidence="11" type="ORF">EG19_00475</name>
</gene>
<dbReference type="InterPro" id="IPR003661">
    <property type="entry name" value="HisK_dim/P_dom"/>
</dbReference>
<dbReference type="Pfam" id="PF13426">
    <property type="entry name" value="PAS_9"/>
    <property type="match status" value="1"/>
</dbReference>
<evidence type="ECO:0000259" key="9">
    <source>
        <dbReference type="PROSITE" id="PS50112"/>
    </source>
</evidence>
<evidence type="ECO:0000313" key="11">
    <source>
        <dbReference type="EMBL" id="KDA54244.1"/>
    </source>
</evidence>
<dbReference type="SMART" id="SM00086">
    <property type="entry name" value="PAC"/>
    <property type="match status" value="3"/>
</dbReference>
<dbReference type="InterPro" id="IPR001610">
    <property type="entry name" value="PAC"/>
</dbReference>
<dbReference type="GO" id="GO:0000155">
    <property type="term" value="F:phosphorelay sensor kinase activity"/>
    <property type="evidence" value="ECO:0007669"/>
    <property type="project" value="InterPro"/>
</dbReference>
<accession>A0A062XXS7</accession>
<feature type="domain" description="Response regulatory" evidence="8">
    <location>
        <begin position="647"/>
        <end position="763"/>
    </location>
</feature>
<dbReference type="STRING" id="1312852.EG19_00475"/>